<gene>
    <name evidence="2" type="ORF">BEMITA_LOCUS1585</name>
</gene>
<reference evidence="2" key="1">
    <citation type="submission" date="2021-12" db="EMBL/GenBank/DDBJ databases">
        <authorList>
            <person name="King R."/>
        </authorList>
    </citation>
    <scope>NUCLEOTIDE SEQUENCE</scope>
</reference>
<dbReference type="Proteomes" id="UP001152759">
    <property type="component" value="Chromosome 1"/>
</dbReference>
<organism evidence="2 3">
    <name type="scientific">Bemisia tabaci</name>
    <name type="common">Sweetpotato whitefly</name>
    <name type="synonym">Aleurodes tabaci</name>
    <dbReference type="NCBI Taxonomy" id="7038"/>
    <lineage>
        <taxon>Eukaryota</taxon>
        <taxon>Metazoa</taxon>
        <taxon>Ecdysozoa</taxon>
        <taxon>Arthropoda</taxon>
        <taxon>Hexapoda</taxon>
        <taxon>Insecta</taxon>
        <taxon>Pterygota</taxon>
        <taxon>Neoptera</taxon>
        <taxon>Paraneoptera</taxon>
        <taxon>Hemiptera</taxon>
        <taxon>Sternorrhyncha</taxon>
        <taxon>Aleyrodoidea</taxon>
        <taxon>Aleyrodidae</taxon>
        <taxon>Aleyrodinae</taxon>
        <taxon>Bemisia</taxon>
    </lineage>
</organism>
<dbReference type="AlphaFoldDB" id="A0A9P0EWF6"/>
<sequence>MVLHPLVIQRQSNGSCSAGFMTDAKMEKIVSVKEDSHNHEDKENEIQRQIIRATLKRKATENLGEKPLNLLRRELKDAETEHPGIPQLARLGTNPHPACGAEKNQVSPTRAREGLYLLVVPRL</sequence>
<proteinExistence type="predicted"/>
<feature type="region of interest" description="Disordered" evidence="1">
    <location>
        <begin position="79"/>
        <end position="107"/>
    </location>
</feature>
<accession>A0A9P0EWF6</accession>
<name>A0A9P0EWF6_BEMTA</name>
<evidence type="ECO:0000313" key="3">
    <source>
        <dbReference type="Proteomes" id="UP001152759"/>
    </source>
</evidence>
<evidence type="ECO:0000256" key="1">
    <source>
        <dbReference type="SAM" id="MobiDB-lite"/>
    </source>
</evidence>
<protein>
    <submittedName>
        <fullName evidence="2">Uncharacterized protein</fullName>
    </submittedName>
</protein>
<evidence type="ECO:0000313" key="2">
    <source>
        <dbReference type="EMBL" id="CAH0381989.1"/>
    </source>
</evidence>
<dbReference type="EMBL" id="OU963862">
    <property type="protein sequence ID" value="CAH0381989.1"/>
    <property type="molecule type" value="Genomic_DNA"/>
</dbReference>
<keyword evidence="3" id="KW-1185">Reference proteome</keyword>